<keyword evidence="1" id="KW-0175">Coiled coil</keyword>
<dbReference type="OrthoDB" id="6784187at2759"/>
<feature type="compositionally biased region" description="Low complexity" evidence="2">
    <location>
        <begin position="42"/>
        <end position="59"/>
    </location>
</feature>
<proteinExistence type="predicted"/>
<accession>A0A9P0BJ21</accession>
<evidence type="ECO:0008006" key="5">
    <source>
        <dbReference type="Google" id="ProtNLM"/>
    </source>
</evidence>
<evidence type="ECO:0000313" key="3">
    <source>
        <dbReference type="EMBL" id="CAH0562982.1"/>
    </source>
</evidence>
<evidence type="ECO:0000256" key="2">
    <source>
        <dbReference type="SAM" id="MobiDB-lite"/>
    </source>
</evidence>
<reference evidence="3" key="1">
    <citation type="submission" date="2021-12" db="EMBL/GenBank/DDBJ databases">
        <authorList>
            <person name="King R."/>
        </authorList>
    </citation>
    <scope>NUCLEOTIDE SEQUENCE</scope>
</reference>
<name>A0A9P0BJ21_BRAAE</name>
<protein>
    <recommendedName>
        <fullName evidence="5">Phorbol-ester/DAG-type domain-containing protein</fullName>
    </recommendedName>
</protein>
<feature type="compositionally biased region" description="Acidic residues" evidence="2">
    <location>
        <begin position="19"/>
        <end position="40"/>
    </location>
</feature>
<organism evidence="3 4">
    <name type="scientific">Brassicogethes aeneus</name>
    <name type="common">Rape pollen beetle</name>
    <name type="synonym">Meligethes aeneus</name>
    <dbReference type="NCBI Taxonomy" id="1431903"/>
    <lineage>
        <taxon>Eukaryota</taxon>
        <taxon>Metazoa</taxon>
        <taxon>Ecdysozoa</taxon>
        <taxon>Arthropoda</taxon>
        <taxon>Hexapoda</taxon>
        <taxon>Insecta</taxon>
        <taxon>Pterygota</taxon>
        <taxon>Neoptera</taxon>
        <taxon>Endopterygota</taxon>
        <taxon>Coleoptera</taxon>
        <taxon>Polyphaga</taxon>
        <taxon>Cucujiformia</taxon>
        <taxon>Nitidulidae</taxon>
        <taxon>Meligethinae</taxon>
        <taxon>Brassicogethes</taxon>
    </lineage>
</organism>
<dbReference type="EMBL" id="OV121139">
    <property type="protein sequence ID" value="CAH0562982.1"/>
    <property type="molecule type" value="Genomic_DNA"/>
</dbReference>
<evidence type="ECO:0000313" key="4">
    <source>
        <dbReference type="Proteomes" id="UP001154078"/>
    </source>
</evidence>
<feature type="region of interest" description="Disordered" evidence="2">
    <location>
        <begin position="1"/>
        <end position="90"/>
    </location>
</feature>
<evidence type="ECO:0000256" key="1">
    <source>
        <dbReference type="SAM" id="Coils"/>
    </source>
</evidence>
<gene>
    <name evidence="3" type="ORF">MELIAE_LOCUS11989</name>
</gene>
<dbReference type="Proteomes" id="UP001154078">
    <property type="component" value="Chromosome 8"/>
</dbReference>
<feature type="coiled-coil region" evidence="1">
    <location>
        <begin position="178"/>
        <end position="205"/>
    </location>
</feature>
<feature type="region of interest" description="Disordered" evidence="2">
    <location>
        <begin position="232"/>
        <end position="265"/>
    </location>
</feature>
<dbReference type="AlphaFoldDB" id="A0A9P0BJ21"/>
<sequence>MSQMSQEELEAFVNQFADEITDEQAENSDIGGDSDAEDDQPISTISSTRISSTRQATTAESGSTTTRQNTLFYEDSESDRGSHFGSDGSIQDKDYEKMLDSLQKNCKRCNILAKSCPKCISCGTISHTACAKLLKNIDWIDEKAIECCEDDLESSFESAINEEGSSNITTVKYFKDILKQKDIIIDNLEDKISILKQQIALLTKLNNIDTASSSEKTFNLVKQNTETLTRSTPSVKVDSHTVPPTATEIETKLKKPKQSKKSSILQNKDQVNIVQIQEAKKKQQ</sequence>
<feature type="compositionally biased region" description="Polar residues" evidence="2">
    <location>
        <begin position="60"/>
        <end position="71"/>
    </location>
</feature>
<keyword evidence="4" id="KW-1185">Reference proteome</keyword>